<evidence type="ECO:0000256" key="4">
    <source>
        <dbReference type="ARBA" id="ARBA00022884"/>
    </source>
</evidence>
<evidence type="ECO:0000313" key="7">
    <source>
        <dbReference type="Proteomes" id="UP000694920"/>
    </source>
</evidence>
<protein>
    <submittedName>
        <fullName evidence="8">Probable RNA-binding protein 46</fullName>
    </submittedName>
</protein>
<dbReference type="Pfam" id="PF00076">
    <property type="entry name" value="RRM_1"/>
    <property type="match status" value="3"/>
</dbReference>
<sequence>MKAVKINAMKDSLNGSISPAESVDRSDHITVRLLDLVKNSGYDMIQENGQRRMRAPELFRETQWERAKGAEIFLGRLPRDCFEDELLPLLERVGRVFELRLMLDFSGSTRGYAFALYENSRIARRACEILDGLEIRPGRRIGVVKSIDNCRLFFGGVPKDKNKEEFLEELSKIVDGITDVYVYPSSQNRKLNRGFIFVEFKDHKSAAMARRQLVPGRVVLWDHEVAVDWADPEPGDLVDTEIMDTVTTLFVRNLCLETPQQVVREIFQQSTGIPVMKIKKINHFAFLHYENREQARRALEMMNKSGSVAEKSNWEVRWAKPISSVKAQERQRCINDAIATSARRKQKSLAKRVSRRSRNSTSETKIAVKNELVDILDYKKILENYTRNKFSGECRFQCYQCPYTFGCRCEITLCRDNKLFFQLQGSSFSTPDEAIARTSRLAYEKLRNMTSNSGIKEAV</sequence>
<name>A0AAJ7FH74_CEPCN</name>
<dbReference type="CDD" id="cd12250">
    <property type="entry name" value="RRM2_hnRNPR_like"/>
    <property type="match status" value="1"/>
</dbReference>
<feature type="domain" description="RRM" evidence="6">
    <location>
        <begin position="150"/>
        <end position="232"/>
    </location>
</feature>
<dbReference type="SUPFAM" id="SSF54928">
    <property type="entry name" value="RNA-binding domain, RBD"/>
    <property type="match status" value="2"/>
</dbReference>
<dbReference type="InterPro" id="IPR012677">
    <property type="entry name" value="Nucleotide-bd_a/b_plait_sf"/>
</dbReference>
<dbReference type="NCBIfam" id="TIGR01648">
    <property type="entry name" value="hnRNP-R-Q"/>
    <property type="match status" value="1"/>
</dbReference>
<dbReference type="Gene3D" id="3.30.70.330">
    <property type="match status" value="3"/>
</dbReference>
<dbReference type="GO" id="GO:0003723">
    <property type="term" value="F:RNA binding"/>
    <property type="evidence" value="ECO:0007669"/>
    <property type="project" value="UniProtKB-UniRule"/>
</dbReference>
<dbReference type="PROSITE" id="PS50102">
    <property type="entry name" value="RRM"/>
    <property type="match status" value="3"/>
</dbReference>
<evidence type="ECO:0000256" key="2">
    <source>
        <dbReference type="ARBA" id="ARBA00022490"/>
    </source>
</evidence>
<reference evidence="8" key="1">
    <citation type="submission" date="2025-08" db="UniProtKB">
        <authorList>
            <consortium name="RefSeq"/>
        </authorList>
    </citation>
    <scope>IDENTIFICATION</scope>
</reference>
<dbReference type="AlphaFoldDB" id="A0AAJ7FH74"/>
<dbReference type="GO" id="GO:0005737">
    <property type="term" value="C:cytoplasm"/>
    <property type="evidence" value="ECO:0007669"/>
    <property type="project" value="UniProtKB-SubCell"/>
</dbReference>
<keyword evidence="4 5" id="KW-0694">RNA-binding</keyword>
<feature type="domain" description="RRM" evidence="6">
    <location>
        <begin position="247"/>
        <end position="321"/>
    </location>
</feature>
<dbReference type="KEGG" id="ccin:107266073"/>
<evidence type="ECO:0000256" key="5">
    <source>
        <dbReference type="PROSITE-ProRule" id="PRU00176"/>
    </source>
</evidence>
<dbReference type="InterPro" id="IPR000504">
    <property type="entry name" value="RRM_dom"/>
</dbReference>
<dbReference type="PANTHER" id="PTHR21245">
    <property type="entry name" value="HETEROGENEOUS NUCLEAR RIBONUCLEOPROTEIN"/>
    <property type="match status" value="1"/>
</dbReference>
<dbReference type="RefSeq" id="XP_015591678.1">
    <property type="nucleotide sequence ID" value="XM_015736192.2"/>
</dbReference>
<gene>
    <name evidence="8" type="primary">LOC107266073</name>
</gene>
<comment type="subcellular location">
    <subcellularLocation>
        <location evidence="1">Cytoplasm</location>
    </subcellularLocation>
</comment>
<evidence type="ECO:0000256" key="3">
    <source>
        <dbReference type="ARBA" id="ARBA00022737"/>
    </source>
</evidence>
<dbReference type="InterPro" id="IPR035979">
    <property type="entry name" value="RBD_domain_sf"/>
</dbReference>
<feature type="domain" description="RRM" evidence="6">
    <location>
        <begin position="70"/>
        <end position="148"/>
    </location>
</feature>
<accession>A0AAJ7FH74</accession>
<dbReference type="CDD" id="cd12249">
    <property type="entry name" value="RRM1_hnRNPR_like"/>
    <property type="match status" value="1"/>
</dbReference>
<dbReference type="Proteomes" id="UP000694920">
    <property type="component" value="Unplaced"/>
</dbReference>
<dbReference type="FunFam" id="3.30.70.330:FF:000022">
    <property type="entry name" value="APOBEC1 complementation factor isoform X1"/>
    <property type="match status" value="1"/>
</dbReference>
<keyword evidence="3" id="KW-0677">Repeat</keyword>
<keyword evidence="2" id="KW-0963">Cytoplasm</keyword>
<dbReference type="InterPro" id="IPR006535">
    <property type="entry name" value="HnRNP_R/Q_splicing_fac"/>
</dbReference>
<proteinExistence type="predicted"/>
<keyword evidence="7" id="KW-1185">Reference proteome</keyword>
<evidence type="ECO:0000313" key="8">
    <source>
        <dbReference type="RefSeq" id="XP_015591678.1"/>
    </source>
</evidence>
<dbReference type="SMART" id="SM00360">
    <property type="entry name" value="RRM"/>
    <property type="match status" value="3"/>
</dbReference>
<dbReference type="GeneID" id="107266073"/>
<evidence type="ECO:0000259" key="6">
    <source>
        <dbReference type="PROSITE" id="PS50102"/>
    </source>
</evidence>
<evidence type="ECO:0000256" key="1">
    <source>
        <dbReference type="ARBA" id="ARBA00004496"/>
    </source>
</evidence>
<organism evidence="7 8">
    <name type="scientific">Cephus cinctus</name>
    <name type="common">Wheat stem sawfly</name>
    <dbReference type="NCBI Taxonomy" id="211228"/>
    <lineage>
        <taxon>Eukaryota</taxon>
        <taxon>Metazoa</taxon>
        <taxon>Ecdysozoa</taxon>
        <taxon>Arthropoda</taxon>
        <taxon>Hexapoda</taxon>
        <taxon>Insecta</taxon>
        <taxon>Pterygota</taxon>
        <taxon>Neoptera</taxon>
        <taxon>Endopterygota</taxon>
        <taxon>Hymenoptera</taxon>
        <taxon>Cephoidea</taxon>
        <taxon>Cephidae</taxon>
        <taxon>Cephus</taxon>
    </lineage>
</organism>